<evidence type="ECO:0000313" key="2">
    <source>
        <dbReference type="EMBL" id="SCG48521.1"/>
    </source>
</evidence>
<organism evidence="2 3">
    <name type="scientific">Micromonospora humi</name>
    <dbReference type="NCBI Taxonomy" id="745366"/>
    <lineage>
        <taxon>Bacteria</taxon>
        <taxon>Bacillati</taxon>
        <taxon>Actinomycetota</taxon>
        <taxon>Actinomycetes</taxon>
        <taxon>Micromonosporales</taxon>
        <taxon>Micromonosporaceae</taxon>
        <taxon>Micromonospora</taxon>
    </lineage>
</organism>
<dbReference type="EMBL" id="FMDM01000003">
    <property type="protein sequence ID" value="SCG48521.1"/>
    <property type="molecule type" value="Genomic_DNA"/>
</dbReference>
<proteinExistence type="predicted"/>
<gene>
    <name evidence="2" type="ORF">GA0070213_103469</name>
</gene>
<evidence type="ECO:0000256" key="1">
    <source>
        <dbReference type="SAM" id="Phobius"/>
    </source>
</evidence>
<dbReference type="Proteomes" id="UP000199360">
    <property type="component" value="Unassembled WGS sequence"/>
</dbReference>
<dbReference type="STRING" id="745366.GA0070213_103469"/>
<feature type="transmembrane region" description="Helical" evidence="1">
    <location>
        <begin position="43"/>
        <end position="63"/>
    </location>
</feature>
<keyword evidence="1" id="KW-0812">Transmembrane</keyword>
<dbReference type="OrthoDB" id="9840964at2"/>
<accession>A0A1C5HSD2</accession>
<keyword evidence="3" id="KW-1185">Reference proteome</keyword>
<name>A0A1C5HSD2_9ACTN</name>
<evidence type="ECO:0000313" key="3">
    <source>
        <dbReference type="Proteomes" id="UP000199360"/>
    </source>
</evidence>
<keyword evidence="1" id="KW-0472">Membrane</keyword>
<dbReference type="RefSeq" id="WP_139128645.1">
    <property type="nucleotide sequence ID" value="NZ_FMDM01000003.1"/>
</dbReference>
<keyword evidence="1" id="KW-1133">Transmembrane helix</keyword>
<protein>
    <submittedName>
        <fullName evidence="2">Uncharacterized protein</fullName>
    </submittedName>
</protein>
<dbReference type="AlphaFoldDB" id="A0A1C5HSD2"/>
<reference evidence="3" key="1">
    <citation type="submission" date="2016-06" db="EMBL/GenBank/DDBJ databases">
        <authorList>
            <person name="Varghese N."/>
            <person name="Submissions Spin"/>
        </authorList>
    </citation>
    <scope>NUCLEOTIDE SEQUENCE [LARGE SCALE GENOMIC DNA]</scope>
    <source>
        <strain evidence="3">DSM 45647</strain>
    </source>
</reference>
<feature type="transmembrane region" description="Helical" evidence="1">
    <location>
        <begin position="9"/>
        <end position="31"/>
    </location>
</feature>
<sequence>MFDARRRIFAFLSWCSGAAFALAISVLANYLSANEEARDPDQLVTTAVLLAASTALATGAFVARPNPARRGIILFVGLPDWGLRWPNKAMDYSSRRLVLNRFISRTLSGPGDLRNDQTTSLVGTLLSREQEDIDEASKPHLPQTILISMPTPLAFILGARLRAISNSVVLQERINYHPFRRSPFFESVDLRRRPTGKVGRGTEKQLKAQRLLSRPGHAKNVAVIVTVSQDSIKGPAIEHAAANGCDEIFVVDCSSTDRVLKETTRNYRSIFEWLYRELFHYVDELIDRATAAGQRLPKFSLYIKTPVSIAFALGVEFRQRVEFDCYYIYRGRAYLTSGPEHHTEDPQ</sequence>